<dbReference type="InterPro" id="IPR001584">
    <property type="entry name" value="Integrase_cat-core"/>
</dbReference>
<dbReference type="InterPro" id="IPR043128">
    <property type="entry name" value="Rev_trsase/Diguanyl_cyclase"/>
</dbReference>
<dbReference type="AlphaFoldDB" id="A0A087UGF0"/>
<dbReference type="Gene3D" id="3.30.420.10">
    <property type="entry name" value="Ribonuclease H-like superfamily/Ribonuclease H"/>
    <property type="match status" value="1"/>
</dbReference>
<dbReference type="SUPFAM" id="SSF56672">
    <property type="entry name" value="DNA/RNA polymerases"/>
    <property type="match status" value="1"/>
</dbReference>
<reference evidence="4 5" key="1">
    <citation type="submission" date="2013-11" db="EMBL/GenBank/DDBJ databases">
        <title>Genome sequencing of Stegodyphus mimosarum.</title>
        <authorList>
            <person name="Bechsgaard J."/>
        </authorList>
    </citation>
    <scope>NUCLEOTIDE SEQUENCE [LARGE SCALE GENOMIC DNA]</scope>
</reference>
<protein>
    <submittedName>
        <fullName evidence="4">Retrovirus-related Pol polyprotein from transposon 17.6</fullName>
    </submittedName>
</protein>
<evidence type="ECO:0000256" key="1">
    <source>
        <dbReference type="ARBA" id="ARBA00023268"/>
    </source>
</evidence>
<keyword evidence="1" id="KW-0511">Multifunctional enzyme</keyword>
<keyword evidence="5" id="KW-1185">Reference proteome</keyword>
<proteinExistence type="predicted"/>
<feature type="domain" description="Integrase catalytic" evidence="3">
    <location>
        <begin position="207"/>
        <end position="342"/>
    </location>
</feature>
<evidence type="ECO:0000259" key="3">
    <source>
        <dbReference type="PROSITE" id="PS50994"/>
    </source>
</evidence>
<evidence type="ECO:0000259" key="2">
    <source>
        <dbReference type="PROSITE" id="PS50878"/>
    </source>
</evidence>
<feature type="non-terminal residue" evidence="4">
    <location>
        <position position="422"/>
    </location>
</feature>
<dbReference type="Gene3D" id="3.30.70.270">
    <property type="match status" value="1"/>
</dbReference>
<dbReference type="InterPro" id="IPR043502">
    <property type="entry name" value="DNA/RNA_pol_sf"/>
</dbReference>
<dbReference type="Proteomes" id="UP000054359">
    <property type="component" value="Unassembled WGS sequence"/>
</dbReference>
<dbReference type="Pfam" id="PF00078">
    <property type="entry name" value="RVT_1"/>
    <property type="match status" value="1"/>
</dbReference>
<evidence type="ECO:0000313" key="4">
    <source>
        <dbReference type="EMBL" id="KFM76439.1"/>
    </source>
</evidence>
<dbReference type="GO" id="GO:0003824">
    <property type="term" value="F:catalytic activity"/>
    <property type="evidence" value="ECO:0007669"/>
    <property type="project" value="UniProtKB-KW"/>
</dbReference>
<name>A0A087UGF0_STEMI</name>
<dbReference type="GO" id="GO:0015074">
    <property type="term" value="P:DNA integration"/>
    <property type="evidence" value="ECO:0007669"/>
    <property type="project" value="InterPro"/>
</dbReference>
<dbReference type="PROSITE" id="PS50994">
    <property type="entry name" value="INTEGRASE"/>
    <property type="match status" value="1"/>
</dbReference>
<dbReference type="GO" id="GO:0003676">
    <property type="term" value="F:nucleic acid binding"/>
    <property type="evidence" value="ECO:0007669"/>
    <property type="project" value="InterPro"/>
</dbReference>
<dbReference type="GO" id="GO:0042575">
    <property type="term" value="C:DNA polymerase complex"/>
    <property type="evidence" value="ECO:0007669"/>
    <property type="project" value="UniProtKB-ARBA"/>
</dbReference>
<dbReference type="Gene3D" id="3.10.10.10">
    <property type="entry name" value="HIV Type 1 Reverse Transcriptase, subunit A, domain 1"/>
    <property type="match status" value="1"/>
</dbReference>
<dbReference type="STRING" id="407821.A0A087UGF0"/>
<dbReference type="Pfam" id="PF17919">
    <property type="entry name" value="RT_RNaseH_2"/>
    <property type="match status" value="1"/>
</dbReference>
<gene>
    <name evidence="4" type="ORF">X975_14479</name>
</gene>
<dbReference type="CDD" id="cd01647">
    <property type="entry name" value="RT_LTR"/>
    <property type="match status" value="1"/>
</dbReference>
<dbReference type="SUPFAM" id="SSF53098">
    <property type="entry name" value="Ribonuclease H-like"/>
    <property type="match status" value="1"/>
</dbReference>
<organism evidence="4 5">
    <name type="scientific">Stegodyphus mimosarum</name>
    <name type="common">African social velvet spider</name>
    <dbReference type="NCBI Taxonomy" id="407821"/>
    <lineage>
        <taxon>Eukaryota</taxon>
        <taxon>Metazoa</taxon>
        <taxon>Ecdysozoa</taxon>
        <taxon>Arthropoda</taxon>
        <taxon>Chelicerata</taxon>
        <taxon>Arachnida</taxon>
        <taxon>Araneae</taxon>
        <taxon>Araneomorphae</taxon>
        <taxon>Entelegynae</taxon>
        <taxon>Eresoidea</taxon>
        <taxon>Eresidae</taxon>
        <taxon>Stegodyphus</taxon>
    </lineage>
</organism>
<dbReference type="InterPro" id="IPR050951">
    <property type="entry name" value="Retrovirus_Pol_polyprotein"/>
</dbReference>
<evidence type="ECO:0000313" key="5">
    <source>
        <dbReference type="Proteomes" id="UP000054359"/>
    </source>
</evidence>
<dbReference type="InterPro" id="IPR000477">
    <property type="entry name" value="RT_dom"/>
</dbReference>
<dbReference type="PROSITE" id="PS50878">
    <property type="entry name" value="RT_POL"/>
    <property type="match status" value="1"/>
</dbReference>
<dbReference type="OMA" id="ASCKICA"/>
<dbReference type="InterPro" id="IPR036397">
    <property type="entry name" value="RNaseH_sf"/>
</dbReference>
<accession>A0A087UGF0</accession>
<dbReference type="PANTHER" id="PTHR37984">
    <property type="entry name" value="PROTEIN CBG26694"/>
    <property type="match status" value="1"/>
</dbReference>
<dbReference type="InterPro" id="IPR041577">
    <property type="entry name" value="RT_RNaseH_2"/>
</dbReference>
<dbReference type="EMBL" id="KK119690">
    <property type="protein sequence ID" value="KFM76439.1"/>
    <property type="molecule type" value="Genomic_DNA"/>
</dbReference>
<dbReference type="InterPro" id="IPR012337">
    <property type="entry name" value="RNaseH-like_sf"/>
</dbReference>
<dbReference type="Pfam" id="PF00665">
    <property type="entry name" value="rve"/>
    <property type="match status" value="1"/>
</dbReference>
<sequence length="422" mass="48657">MQIFSTLDLAAGYWHKKLNEKDTEKLAFTTNLGLHEFNILPFGWKNSQAVFQRALRQILNKYLIQFALNYCDEIIVVFPNSDEHLKCLKIIFDICKKENIQLKQSKCNFAKEKINFLGYEVKAGKYQPSNANIEIIKKLQPPKNVKRITKIFRKCTYASKEAVGAVLKQELPDGNLHPTAFHSSKLRSYVQNYGITERFGLMQALPSVSEPFELLSVDTVGGLNYYNSTEKYIHITIDHATRYIWTFASKSVTTDTYISCLRQIFQIQVPNKILNDSNAAFTSSKFMHFLKNHNVKQLLTTANRPQTNGKVERVNQAIITRLKCKLNYYQAESWNYVFQTTLIDACRNVWPSSLLIETESDDSEFSGFKISAARVKARELLLYSKERVNEEALQEEDIVECMCSDKPTLAYQRPMIKLLALF</sequence>
<dbReference type="OrthoDB" id="6427440at2759"/>
<dbReference type="PANTHER" id="PTHR37984:SF5">
    <property type="entry name" value="PROTEIN NYNRIN-LIKE"/>
    <property type="match status" value="1"/>
</dbReference>
<feature type="domain" description="Reverse transcriptase" evidence="2">
    <location>
        <begin position="1"/>
        <end position="121"/>
    </location>
</feature>
<dbReference type="GO" id="GO:0071897">
    <property type="term" value="P:DNA biosynthetic process"/>
    <property type="evidence" value="ECO:0007669"/>
    <property type="project" value="UniProtKB-ARBA"/>
</dbReference>